<evidence type="ECO:0000313" key="8">
    <source>
        <dbReference type="EMBL" id="CAD9560987.1"/>
    </source>
</evidence>
<evidence type="ECO:0008006" key="9">
    <source>
        <dbReference type="Google" id="ProtNLM"/>
    </source>
</evidence>
<comment type="subcellular location">
    <subcellularLocation>
        <location evidence="1">Membrane</location>
        <topology evidence="1">Multi-pass membrane protein</topology>
    </subcellularLocation>
</comment>
<feature type="transmembrane region" description="Helical" evidence="7">
    <location>
        <begin position="256"/>
        <end position="281"/>
    </location>
</feature>
<keyword evidence="5 7" id="KW-0472">Membrane</keyword>
<feature type="region of interest" description="Disordered" evidence="6">
    <location>
        <begin position="1"/>
        <end position="26"/>
    </location>
</feature>
<dbReference type="GO" id="GO:0016020">
    <property type="term" value="C:membrane"/>
    <property type="evidence" value="ECO:0007669"/>
    <property type="project" value="UniProtKB-SubCell"/>
</dbReference>
<dbReference type="AlphaFoldDB" id="A0A7S2JZS9"/>
<sequence>MSNTSLSDMNDMDDRDSSRALNNDFGRDSSIHYPRFSVMERRNSSIGGGSVASSKTYSVGRRPFNRNRSSLASTSKYVKAVDDIAKLERRSLNICWVKYLRNLDDQREYLPPSKYALPENMPNQSFLSQLQTHMIRNFIVSTRNLWSRLLDSSILVLASALVCGINGTLEVTNEDISTASFYILMISDDYRPLMSQFSQLFNYAMSSNSDLELFYLTIGVIVSLLVALQAARAMVDKRVEFFREAGSGNNISAYFIALNITTMIEYMLQMALVAAVVFWLRNTLTNYSVFFVFFGLLAWTSSAWSFFFAGFIPPQNLSVMIGFFVTFSGLIFGGGLPPFDYGFIYESPVNEVLCGVVSPTRFFTESMVVSEYRCLPEQSGFTYNAAIATNFSESESSFSSLNYGLRDVDSIIDRSCSGWFWGALPFFLVGLTLRVIACILFHVQHRDEQAKRSFWDDMKRHGKIKDYTLVAGACCLAIGVVGCTVYSILKGEMTEATYSR</sequence>
<evidence type="ECO:0000256" key="5">
    <source>
        <dbReference type="ARBA" id="ARBA00023136"/>
    </source>
</evidence>
<dbReference type="PANTHER" id="PTHR48041:SF91">
    <property type="entry name" value="ABC TRANSPORTER G FAMILY MEMBER 28"/>
    <property type="match status" value="1"/>
</dbReference>
<feature type="transmembrane region" description="Helical" evidence="7">
    <location>
        <begin position="319"/>
        <end position="339"/>
    </location>
</feature>
<feature type="transmembrane region" description="Helical" evidence="7">
    <location>
        <begin position="213"/>
        <end position="235"/>
    </location>
</feature>
<dbReference type="GO" id="GO:0042626">
    <property type="term" value="F:ATPase-coupled transmembrane transporter activity"/>
    <property type="evidence" value="ECO:0007669"/>
    <property type="project" value="TreeGrafter"/>
</dbReference>
<keyword evidence="2" id="KW-0813">Transport</keyword>
<organism evidence="8">
    <name type="scientific">Leptocylindrus danicus</name>
    <dbReference type="NCBI Taxonomy" id="163516"/>
    <lineage>
        <taxon>Eukaryota</taxon>
        <taxon>Sar</taxon>
        <taxon>Stramenopiles</taxon>
        <taxon>Ochrophyta</taxon>
        <taxon>Bacillariophyta</taxon>
        <taxon>Coscinodiscophyceae</taxon>
        <taxon>Chaetocerotophycidae</taxon>
        <taxon>Leptocylindrales</taxon>
        <taxon>Leptocylindraceae</taxon>
        <taxon>Leptocylindrus</taxon>
    </lineage>
</organism>
<keyword evidence="4 7" id="KW-1133">Transmembrane helix</keyword>
<evidence type="ECO:0000256" key="2">
    <source>
        <dbReference type="ARBA" id="ARBA00022448"/>
    </source>
</evidence>
<proteinExistence type="predicted"/>
<feature type="transmembrane region" description="Helical" evidence="7">
    <location>
        <begin position="467"/>
        <end position="489"/>
    </location>
</feature>
<evidence type="ECO:0000256" key="1">
    <source>
        <dbReference type="ARBA" id="ARBA00004141"/>
    </source>
</evidence>
<keyword evidence="3 7" id="KW-0812">Transmembrane</keyword>
<accession>A0A7S2JZS9</accession>
<dbReference type="InterPro" id="IPR050352">
    <property type="entry name" value="ABCG_transporters"/>
</dbReference>
<dbReference type="EMBL" id="HBGY01004686">
    <property type="protein sequence ID" value="CAD9560987.1"/>
    <property type="molecule type" value="Transcribed_RNA"/>
</dbReference>
<evidence type="ECO:0000256" key="3">
    <source>
        <dbReference type="ARBA" id="ARBA00022692"/>
    </source>
</evidence>
<feature type="transmembrane region" description="Helical" evidence="7">
    <location>
        <begin position="287"/>
        <end position="312"/>
    </location>
</feature>
<dbReference type="PANTHER" id="PTHR48041">
    <property type="entry name" value="ABC TRANSPORTER G FAMILY MEMBER 28"/>
    <property type="match status" value="1"/>
</dbReference>
<reference evidence="8" key="1">
    <citation type="submission" date="2021-01" db="EMBL/GenBank/DDBJ databases">
        <authorList>
            <person name="Corre E."/>
            <person name="Pelletier E."/>
            <person name="Niang G."/>
            <person name="Scheremetjew M."/>
            <person name="Finn R."/>
            <person name="Kale V."/>
            <person name="Holt S."/>
            <person name="Cochrane G."/>
            <person name="Meng A."/>
            <person name="Brown T."/>
            <person name="Cohen L."/>
        </authorList>
    </citation>
    <scope>NUCLEOTIDE SEQUENCE</scope>
    <source>
        <strain evidence="8">B650</strain>
    </source>
</reference>
<name>A0A7S2JZS9_9STRA</name>
<evidence type="ECO:0000256" key="7">
    <source>
        <dbReference type="SAM" id="Phobius"/>
    </source>
</evidence>
<evidence type="ECO:0000256" key="6">
    <source>
        <dbReference type="SAM" id="MobiDB-lite"/>
    </source>
</evidence>
<evidence type="ECO:0000256" key="4">
    <source>
        <dbReference type="ARBA" id="ARBA00022989"/>
    </source>
</evidence>
<protein>
    <recommendedName>
        <fullName evidence="9">ABC-2 type transporter domain-containing protein</fullName>
    </recommendedName>
</protein>
<gene>
    <name evidence="8" type="ORF">LDAN0321_LOCUS2821</name>
</gene>
<feature type="transmembrane region" description="Helical" evidence="7">
    <location>
        <begin position="419"/>
        <end position="443"/>
    </location>
</feature>